<evidence type="ECO:0000313" key="1">
    <source>
        <dbReference type="EMBL" id="GAJ10509.1"/>
    </source>
</evidence>
<dbReference type="SUPFAM" id="SSF55874">
    <property type="entry name" value="ATPase domain of HSP90 chaperone/DNA topoisomerase II/histidine kinase"/>
    <property type="match status" value="1"/>
</dbReference>
<dbReference type="Gene3D" id="3.30.565.10">
    <property type="entry name" value="Histidine kinase-like ATPase, C-terminal domain"/>
    <property type="match status" value="1"/>
</dbReference>
<feature type="non-terminal residue" evidence="1">
    <location>
        <position position="112"/>
    </location>
</feature>
<reference evidence="1" key="1">
    <citation type="journal article" date="2014" name="Front. Microbiol.">
        <title>High frequency of phylogenetically diverse reductive dehalogenase-homologous genes in deep subseafloor sedimentary metagenomes.</title>
        <authorList>
            <person name="Kawai M."/>
            <person name="Futagami T."/>
            <person name="Toyoda A."/>
            <person name="Takaki Y."/>
            <person name="Nishi S."/>
            <person name="Hori S."/>
            <person name="Arai W."/>
            <person name="Tsubouchi T."/>
            <person name="Morono Y."/>
            <person name="Uchiyama I."/>
            <person name="Ito T."/>
            <person name="Fujiyama A."/>
            <person name="Inagaki F."/>
            <person name="Takami H."/>
        </authorList>
    </citation>
    <scope>NUCLEOTIDE SEQUENCE</scope>
    <source>
        <strain evidence="1">Expedition CK06-06</strain>
    </source>
</reference>
<accession>X1TZ41</accession>
<name>X1TZ41_9ZZZZ</name>
<dbReference type="InterPro" id="IPR036890">
    <property type="entry name" value="HATPase_C_sf"/>
</dbReference>
<proteinExistence type="predicted"/>
<protein>
    <submittedName>
        <fullName evidence="1">Uncharacterized protein</fullName>
    </submittedName>
</protein>
<organism evidence="1">
    <name type="scientific">marine sediment metagenome</name>
    <dbReference type="NCBI Taxonomy" id="412755"/>
    <lineage>
        <taxon>unclassified sequences</taxon>
        <taxon>metagenomes</taxon>
        <taxon>ecological metagenomes</taxon>
    </lineage>
</organism>
<sequence>MKKYNQFEKELEKNIMSYTFEMFDNGIGMIRRDLGKFGKYLASSKSLELKQTRGSQGFGAPSAFSDAQNTTGKPVVAVSKSKDTIYATVSEFFTTSKNEKRYLVRPTEVDSP</sequence>
<dbReference type="EMBL" id="BARW01033509">
    <property type="protein sequence ID" value="GAJ10509.1"/>
    <property type="molecule type" value="Genomic_DNA"/>
</dbReference>
<gene>
    <name evidence="1" type="ORF">S12H4_52759</name>
</gene>
<comment type="caution">
    <text evidence="1">The sequence shown here is derived from an EMBL/GenBank/DDBJ whole genome shotgun (WGS) entry which is preliminary data.</text>
</comment>
<dbReference type="AlphaFoldDB" id="X1TZ41"/>